<accession>A0ABR5SE44</accession>
<dbReference type="Gene3D" id="3.30.70.1290">
    <property type="entry name" value="Transposase IS200-like"/>
    <property type="match status" value="1"/>
</dbReference>
<evidence type="ECO:0000313" key="3">
    <source>
        <dbReference type="Proteomes" id="UP000060487"/>
    </source>
</evidence>
<organism evidence="2 3">
    <name type="scientific">Candidatus Magnetominusculus xianensis</name>
    <dbReference type="NCBI Taxonomy" id="1748249"/>
    <lineage>
        <taxon>Bacteria</taxon>
        <taxon>Pseudomonadati</taxon>
        <taxon>Nitrospirota</taxon>
        <taxon>Nitrospiria</taxon>
        <taxon>Nitrospirales</taxon>
        <taxon>Nitrospiraceae</taxon>
        <taxon>Candidatus Magnetominusculus</taxon>
    </lineage>
</organism>
<reference evidence="2 3" key="1">
    <citation type="submission" date="2015-11" db="EMBL/GenBank/DDBJ databases">
        <authorList>
            <person name="Lin W."/>
        </authorList>
    </citation>
    <scope>NUCLEOTIDE SEQUENCE [LARGE SCALE GENOMIC DNA]</scope>
    <source>
        <strain evidence="2 3">HCH-1</strain>
    </source>
</reference>
<comment type="caution">
    <text evidence="2">The sequence shown here is derived from an EMBL/GenBank/DDBJ whole genome shotgun (WGS) entry which is preliminary data.</text>
</comment>
<keyword evidence="3" id="KW-1185">Reference proteome</keyword>
<dbReference type="InterPro" id="IPR002686">
    <property type="entry name" value="Transposase_17"/>
</dbReference>
<dbReference type="RefSeq" id="WP_085053411.1">
    <property type="nucleotide sequence ID" value="NZ_LNQR01000109.1"/>
</dbReference>
<dbReference type="SUPFAM" id="SSF143422">
    <property type="entry name" value="Transposase IS200-like"/>
    <property type="match status" value="1"/>
</dbReference>
<evidence type="ECO:0000259" key="1">
    <source>
        <dbReference type="SMART" id="SM01321"/>
    </source>
</evidence>
<evidence type="ECO:0000313" key="2">
    <source>
        <dbReference type="EMBL" id="KWT78997.1"/>
    </source>
</evidence>
<sequence>MARVARAVAVGFPHHIVQRGNNREDVFIDEEDREKYIMLSKKYSRERDALILIYCLMSNHVHLLVKPKENDSLYKMMQGVTLCYTQFANKKYTAQKDYGRADTIPV</sequence>
<dbReference type="PANTHER" id="PTHR34322">
    <property type="entry name" value="TRANSPOSASE, Y1_TNP DOMAIN-CONTAINING"/>
    <property type="match status" value="1"/>
</dbReference>
<dbReference type="Proteomes" id="UP000060487">
    <property type="component" value="Unassembled WGS sequence"/>
</dbReference>
<dbReference type="EMBL" id="LNQR01000109">
    <property type="protein sequence ID" value="KWT78997.1"/>
    <property type="molecule type" value="Genomic_DNA"/>
</dbReference>
<gene>
    <name evidence="2" type="ORF">ASN18_2794</name>
</gene>
<feature type="domain" description="Transposase IS200-like" evidence="1">
    <location>
        <begin position="9"/>
        <end position="106"/>
    </location>
</feature>
<dbReference type="SMART" id="SM01321">
    <property type="entry name" value="Y1_Tnp"/>
    <property type="match status" value="1"/>
</dbReference>
<dbReference type="Pfam" id="PF01797">
    <property type="entry name" value="Y1_Tnp"/>
    <property type="match status" value="1"/>
</dbReference>
<dbReference type="InterPro" id="IPR036515">
    <property type="entry name" value="Transposase_17_sf"/>
</dbReference>
<dbReference type="PANTHER" id="PTHR34322:SF2">
    <property type="entry name" value="TRANSPOSASE IS200-LIKE DOMAIN-CONTAINING PROTEIN"/>
    <property type="match status" value="1"/>
</dbReference>
<name>A0ABR5SE44_9BACT</name>
<protein>
    <submittedName>
        <fullName evidence="2">Transposase</fullName>
    </submittedName>
</protein>
<proteinExistence type="predicted"/>